<dbReference type="InterPro" id="IPR011598">
    <property type="entry name" value="bHLH_dom"/>
</dbReference>
<comment type="subcellular location">
    <subcellularLocation>
        <location evidence="1">Nucleus</location>
    </subcellularLocation>
</comment>
<evidence type="ECO:0000256" key="1">
    <source>
        <dbReference type="ARBA" id="ARBA00004123"/>
    </source>
</evidence>
<feature type="domain" description="ACT" evidence="7">
    <location>
        <begin position="239"/>
        <end position="287"/>
    </location>
</feature>
<dbReference type="Pfam" id="PF00010">
    <property type="entry name" value="HLH"/>
    <property type="match status" value="1"/>
</dbReference>
<dbReference type="GO" id="GO:0005634">
    <property type="term" value="C:nucleus"/>
    <property type="evidence" value="ECO:0007669"/>
    <property type="project" value="UniProtKB-SubCell"/>
</dbReference>
<dbReference type="InterPro" id="IPR044278">
    <property type="entry name" value="BHLH95-like"/>
</dbReference>
<keyword evidence="2" id="KW-0805">Transcription regulation</keyword>
<dbReference type="InterPro" id="IPR054502">
    <property type="entry name" value="bHLH-TF_ACT-like_plant"/>
</dbReference>
<dbReference type="SUPFAM" id="SSF55021">
    <property type="entry name" value="ACT-like"/>
    <property type="match status" value="1"/>
</dbReference>
<feature type="region of interest" description="Disordered" evidence="5">
    <location>
        <begin position="1"/>
        <end position="101"/>
    </location>
</feature>
<dbReference type="CDD" id="cd11393">
    <property type="entry name" value="bHLH_AtbHLH_like"/>
    <property type="match status" value="1"/>
</dbReference>
<evidence type="ECO:0000259" key="7">
    <source>
        <dbReference type="PROSITE" id="PS51671"/>
    </source>
</evidence>
<evidence type="ECO:0000256" key="5">
    <source>
        <dbReference type="SAM" id="MobiDB-lite"/>
    </source>
</evidence>
<dbReference type="InterPro" id="IPR045865">
    <property type="entry name" value="ACT-like_dom_sf"/>
</dbReference>
<evidence type="ECO:0000313" key="9">
    <source>
        <dbReference type="Proteomes" id="UP001370490"/>
    </source>
</evidence>
<name>A0AAN8YXE6_9MAGN</name>
<dbReference type="PROSITE" id="PS51671">
    <property type="entry name" value="ACT"/>
    <property type="match status" value="1"/>
</dbReference>
<accession>A0AAN8YXE6</accession>
<dbReference type="Gene3D" id="4.10.280.10">
    <property type="entry name" value="Helix-loop-helix DNA-binding domain"/>
    <property type="match status" value="1"/>
</dbReference>
<keyword evidence="9" id="KW-1185">Reference proteome</keyword>
<dbReference type="PANTHER" id="PTHR46772:SF8">
    <property type="entry name" value="TRANSCRIPTION FACTOR BHLH95"/>
    <property type="match status" value="1"/>
</dbReference>
<evidence type="ECO:0000256" key="2">
    <source>
        <dbReference type="ARBA" id="ARBA00023015"/>
    </source>
</evidence>
<dbReference type="GO" id="GO:0046983">
    <property type="term" value="F:protein dimerization activity"/>
    <property type="evidence" value="ECO:0007669"/>
    <property type="project" value="InterPro"/>
</dbReference>
<gene>
    <name evidence="8" type="ORF">RJ641_019288</name>
</gene>
<dbReference type="Pfam" id="PF22754">
    <property type="entry name" value="bHLH-TF_ACT-like_plant"/>
    <property type="match status" value="1"/>
</dbReference>
<dbReference type="Proteomes" id="UP001370490">
    <property type="component" value="Unassembled WGS sequence"/>
</dbReference>
<feature type="compositionally biased region" description="Polar residues" evidence="5">
    <location>
        <begin position="12"/>
        <end position="23"/>
    </location>
</feature>
<evidence type="ECO:0000256" key="3">
    <source>
        <dbReference type="ARBA" id="ARBA00023163"/>
    </source>
</evidence>
<protein>
    <submittedName>
        <fullName evidence="8">Myc-type, basic helix-loop-helix (BHLH) domain</fullName>
    </submittedName>
</protein>
<dbReference type="AlphaFoldDB" id="A0AAN8YXE6"/>
<feature type="compositionally biased region" description="Low complexity" evidence="5">
    <location>
        <begin position="40"/>
        <end position="59"/>
    </location>
</feature>
<reference evidence="8 9" key="1">
    <citation type="submission" date="2023-12" db="EMBL/GenBank/DDBJ databases">
        <title>A high-quality genome assembly for Dillenia turbinata (Dilleniales).</title>
        <authorList>
            <person name="Chanderbali A."/>
        </authorList>
    </citation>
    <scope>NUCLEOTIDE SEQUENCE [LARGE SCALE GENOMIC DNA]</scope>
    <source>
        <strain evidence="8">LSX21</strain>
        <tissue evidence="8">Leaf</tissue>
    </source>
</reference>
<dbReference type="EMBL" id="JBAMMX010000024">
    <property type="protein sequence ID" value="KAK6916427.1"/>
    <property type="molecule type" value="Genomic_DNA"/>
</dbReference>
<dbReference type="InterPro" id="IPR036638">
    <property type="entry name" value="HLH_DNA-bd_sf"/>
</dbReference>
<dbReference type="GO" id="GO:0009960">
    <property type="term" value="P:endosperm development"/>
    <property type="evidence" value="ECO:0007669"/>
    <property type="project" value="InterPro"/>
</dbReference>
<dbReference type="InterPro" id="IPR045239">
    <property type="entry name" value="bHLH95_bHLH"/>
</dbReference>
<evidence type="ECO:0000313" key="8">
    <source>
        <dbReference type="EMBL" id="KAK6916427.1"/>
    </source>
</evidence>
<dbReference type="InterPro" id="IPR002912">
    <property type="entry name" value="ACT_dom"/>
</dbReference>
<dbReference type="SUPFAM" id="SSF47459">
    <property type="entry name" value="HLH, helix-loop-helix DNA-binding domain"/>
    <property type="match status" value="1"/>
</dbReference>
<sequence length="287" mass="31215">MFQGGERGSFLWETQSFAFSNSDDSGDASEKKSSQGLMMPGSSSNSPTAGASSEAAAAAVPTGKKRGQNGVLKKGKSASVNGGDNNEGKITGGESDDHETHIWTERERRKKMRNMFSNLHALLPQLPPKADKSTIVDEAVNYITTLQHTLQKLQKQKLERQQRITTINYEPSVITAVPKLGFESREAFLADQVSSTNMAITPTNPNSNNSFSTPPKFPILFQTWTSSNVILSVCGDDAQISVCSPMRPGLLSAICCALEKHQIEVVSAHISSDYNRCMYMIKAHVSL</sequence>
<keyword evidence="3" id="KW-0804">Transcription</keyword>
<evidence type="ECO:0000259" key="6">
    <source>
        <dbReference type="PROSITE" id="PS50888"/>
    </source>
</evidence>
<dbReference type="PANTHER" id="PTHR46772">
    <property type="entry name" value="BHLH DOMAIN-CONTAINING PROTEIN"/>
    <property type="match status" value="1"/>
</dbReference>
<proteinExistence type="predicted"/>
<comment type="caution">
    <text evidence="8">The sequence shown here is derived from an EMBL/GenBank/DDBJ whole genome shotgun (WGS) entry which is preliminary data.</text>
</comment>
<dbReference type="GO" id="GO:0003700">
    <property type="term" value="F:DNA-binding transcription factor activity"/>
    <property type="evidence" value="ECO:0007669"/>
    <property type="project" value="InterPro"/>
</dbReference>
<keyword evidence="4" id="KW-0539">Nucleus</keyword>
<dbReference type="SMART" id="SM00353">
    <property type="entry name" value="HLH"/>
    <property type="match status" value="1"/>
</dbReference>
<dbReference type="PROSITE" id="PS50888">
    <property type="entry name" value="BHLH"/>
    <property type="match status" value="1"/>
</dbReference>
<dbReference type="CDD" id="cd04873">
    <property type="entry name" value="ACT_UUR-ACR-like"/>
    <property type="match status" value="1"/>
</dbReference>
<feature type="domain" description="BHLH" evidence="6">
    <location>
        <begin position="96"/>
        <end position="146"/>
    </location>
</feature>
<evidence type="ECO:0000256" key="4">
    <source>
        <dbReference type="ARBA" id="ARBA00023242"/>
    </source>
</evidence>
<organism evidence="8 9">
    <name type="scientific">Dillenia turbinata</name>
    <dbReference type="NCBI Taxonomy" id="194707"/>
    <lineage>
        <taxon>Eukaryota</taxon>
        <taxon>Viridiplantae</taxon>
        <taxon>Streptophyta</taxon>
        <taxon>Embryophyta</taxon>
        <taxon>Tracheophyta</taxon>
        <taxon>Spermatophyta</taxon>
        <taxon>Magnoliopsida</taxon>
        <taxon>eudicotyledons</taxon>
        <taxon>Gunneridae</taxon>
        <taxon>Pentapetalae</taxon>
        <taxon>Dilleniales</taxon>
        <taxon>Dilleniaceae</taxon>
        <taxon>Dillenia</taxon>
    </lineage>
</organism>